<dbReference type="PANTHER" id="PTHR43140:SF1">
    <property type="entry name" value="TYPE I RESTRICTION ENZYME ECOKI SPECIFICITY SUBUNIT"/>
    <property type="match status" value="1"/>
</dbReference>
<protein>
    <recommendedName>
        <fullName evidence="5">Type I restriction modification DNA specificity domain-containing protein</fullName>
    </recommendedName>
</protein>
<dbReference type="CDD" id="cd17524">
    <property type="entry name" value="RMtype1_S_EcoUTORF5051P-TRD2-CR2_like"/>
    <property type="match status" value="1"/>
</dbReference>
<feature type="domain" description="Type I restriction modification DNA specificity" evidence="5">
    <location>
        <begin position="53"/>
        <end position="166"/>
    </location>
</feature>
<keyword evidence="7" id="KW-1185">Reference proteome</keyword>
<reference evidence="6 7" key="2">
    <citation type="submission" date="2019-01" db="EMBL/GenBank/DDBJ databases">
        <title>Tautonia sociabilis, a novel thermotolerant planctomycete of Isosphaeraceae family, isolated from a 4000 m deep subterranean habitat.</title>
        <authorList>
            <person name="Kovaleva O.L."/>
            <person name="Elcheninov A.G."/>
            <person name="Van Heerden E."/>
            <person name="Toshchakov S.V."/>
            <person name="Novikov A."/>
            <person name="Bonch-Osmolovskaya E.A."/>
            <person name="Kublanov I.V."/>
        </authorList>
    </citation>
    <scope>NUCLEOTIDE SEQUENCE [LARGE SCALE GENOMIC DNA]</scope>
    <source>
        <strain evidence="6 7">GM2012</strain>
    </source>
</reference>
<gene>
    <name evidence="6" type="ORF">TsocGM_20295</name>
</gene>
<keyword evidence="2" id="KW-0680">Restriction system</keyword>
<organism evidence="6 7">
    <name type="scientific">Tautonia sociabilis</name>
    <dbReference type="NCBI Taxonomy" id="2080755"/>
    <lineage>
        <taxon>Bacteria</taxon>
        <taxon>Pseudomonadati</taxon>
        <taxon>Planctomycetota</taxon>
        <taxon>Planctomycetia</taxon>
        <taxon>Isosphaerales</taxon>
        <taxon>Isosphaeraceae</taxon>
        <taxon>Tautonia</taxon>
    </lineage>
</organism>
<evidence type="ECO:0000256" key="3">
    <source>
        <dbReference type="ARBA" id="ARBA00023125"/>
    </source>
</evidence>
<comment type="caution">
    <text evidence="6">The sequence shown here is derived from an EMBL/GenBank/DDBJ whole genome shotgun (WGS) entry which is preliminary data.</text>
</comment>
<evidence type="ECO:0000256" key="2">
    <source>
        <dbReference type="ARBA" id="ARBA00022747"/>
    </source>
</evidence>
<name>A0A432MF17_9BACT</name>
<dbReference type="InterPro" id="IPR044946">
    <property type="entry name" value="Restrct_endonuc_typeI_TRD_sf"/>
</dbReference>
<dbReference type="AlphaFoldDB" id="A0A432MF17"/>
<comment type="similarity">
    <text evidence="1">Belongs to the type-I restriction system S methylase family.</text>
</comment>
<dbReference type="Gene3D" id="3.90.220.20">
    <property type="entry name" value="DNA methylase specificity domains"/>
    <property type="match status" value="2"/>
</dbReference>
<sequence length="493" mass="54365">MSSVATPWELPEGWDWAEFQQVARVASNLVDPAAFQESPHIAPNHIESGTGNMLNYTTVAEDKVRSAKHRFLPGHILYSKIRPYLCKAVVVDFEGLCSADMYPIESFINTNYLHRWMVSAAFTEMASNHDGRTLLPKINQEALALLSVPVPPLAEQRRIVSAVERLLVPVTSARERLGRVPTTLKRFRQAILAAACTGRLTAEWREANHADAISGLPAYVPASGMDDVPELPEYPEHWRVTSVGACSELVQYGTSEKADPTGVVPLLRMGNIQDGHIVLDDLKFVNEELPGLSSLLLKRGDMLFNRTNSPELVGKSGVFESEERATFASYLIRVRCKVGSVDSRLLCWWLNSPWGREWAAKVRTDGVSQSNINGTKLQQMPIGVPPLAEQEEIMRRGTALLALADAIEQKAASARRRVELLTQTILAKAFRGELVPTEAELARNEGRSYEAASELLAELQASANGDAKRPRSKKSPKRSTASGENLLEFTDGS</sequence>
<keyword evidence="3" id="KW-0238">DNA-binding</keyword>
<evidence type="ECO:0000313" key="6">
    <source>
        <dbReference type="EMBL" id="RUL84355.1"/>
    </source>
</evidence>
<dbReference type="OrthoDB" id="9811611at2"/>
<accession>A0A432MF17</accession>
<dbReference type="GO" id="GO:0003677">
    <property type="term" value="F:DNA binding"/>
    <property type="evidence" value="ECO:0007669"/>
    <property type="project" value="UniProtKB-KW"/>
</dbReference>
<dbReference type="Proteomes" id="UP000280296">
    <property type="component" value="Unassembled WGS sequence"/>
</dbReference>
<dbReference type="Pfam" id="PF01420">
    <property type="entry name" value="Methylase_S"/>
    <property type="match status" value="1"/>
</dbReference>
<dbReference type="SUPFAM" id="SSF116734">
    <property type="entry name" value="DNA methylase specificity domain"/>
    <property type="match status" value="2"/>
</dbReference>
<reference evidence="6 7" key="1">
    <citation type="submission" date="2018-12" db="EMBL/GenBank/DDBJ databases">
        <authorList>
            <person name="Toschakov S.V."/>
        </authorList>
    </citation>
    <scope>NUCLEOTIDE SEQUENCE [LARGE SCALE GENOMIC DNA]</scope>
    <source>
        <strain evidence="6 7">GM2012</strain>
    </source>
</reference>
<feature type="region of interest" description="Disordered" evidence="4">
    <location>
        <begin position="460"/>
        <end position="493"/>
    </location>
</feature>
<evidence type="ECO:0000256" key="1">
    <source>
        <dbReference type="ARBA" id="ARBA00010923"/>
    </source>
</evidence>
<evidence type="ECO:0000313" key="7">
    <source>
        <dbReference type="Proteomes" id="UP000280296"/>
    </source>
</evidence>
<proteinExistence type="inferred from homology"/>
<dbReference type="RefSeq" id="WP_126727291.1">
    <property type="nucleotide sequence ID" value="NZ_RYZH01000049.1"/>
</dbReference>
<dbReference type="InterPro" id="IPR051212">
    <property type="entry name" value="Type-I_RE_S_subunit"/>
</dbReference>
<dbReference type="EMBL" id="RYZH01000049">
    <property type="protein sequence ID" value="RUL84355.1"/>
    <property type="molecule type" value="Genomic_DNA"/>
</dbReference>
<evidence type="ECO:0000259" key="5">
    <source>
        <dbReference type="Pfam" id="PF01420"/>
    </source>
</evidence>
<evidence type="ECO:0000256" key="4">
    <source>
        <dbReference type="SAM" id="MobiDB-lite"/>
    </source>
</evidence>
<dbReference type="GO" id="GO:0009307">
    <property type="term" value="P:DNA restriction-modification system"/>
    <property type="evidence" value="ECO:0007669"/>
    <property type="project" value="UniProtKB-KW"/>
</dbReference>
<dbReference type="InterPro" id="IPR000055">
    <property type="entry name" value="Restrct_endonuc_typeI_TRD"/>
</dbReference>
<dbReference type="PANTHER" id="PTHR43140">
    <property type="entry name" value="TYPE-1 RESTRICTION ENZYME ECOKI SPECIFICITY PROTEIN"/>
    <property type="match status" value="1"/>
</dbReference>